<dbReference type="EMBL" id="AVCI01000013">
    <property type="protein sequence ID" value="KFN42264.1"/>
    <property type="molecule type" value="Genomic_DNA"/>
</dbReference>
<dbReference type="RefSeq" id="WP_022969317.1">
    <property type="nucleotide sequence ID" value="NZ_ATVD01000003.1"/>
</dbReference>
<dbReference type="STRING" id="1121015.GCA_000420545_01695"/>
<proteinExistence type="predicted"/>
<protein>
    <submittedName>
        <fullName evidence="2">Uncharacterized protein</fullName>
    </submittedName>
</protein>
<keyword evidence="1" id="KW-0472">Membrane</keyword>
<organism evidence="2 3">
    <name type="scientific">Arenimonas oryziterrae DSM 21050 = YC6267</name>
    <dbReference type="NCBI Taxonomy" id="1121015"/>
    <lineage>
        <taxon>Bacteria</taxon>
        <taxon>Pseudomonadati</taxon>
        <taxon>Pseudomonadota</taxon>
        <taxon>Gammaproteobacteria</taxon>
        <taxon>Lysobacterales</taxon>
        <taxon>Lysobacteraceae</taxon>
        <taxon>Arenimonas</taxon>
    </lineage>
</organism>
<feature type="transmembrane region" description="Helical" evidence="1">
    <location>
        <begin position="49"/>
        <end position="72"/>
    </location>
</feature>
<gene>
    <name evidence="2" type="ORF">N789_14365</name>
</gene>
<evidence type="ECO:0000313" key="3">
    <source>
        <dbReference type="Proteomes" id="UP000029385"/>
    </source>
</evidence>
<reference evidence="2 3" key="1">
    <citation type="submission" date="2013-09" db="EMBL/GenBank/DDBJ databases">
        <title>Genome sequencing of Arenimonas oryziterrae.</title>
        <authorList>
            <person name="Chen F."/>
            <person name="Wang G."/>
        </authorList>
    </citation>
    <scope>NUCLEOTIDE SEQUENCE [LARGE SCALE GENOMIC DNA]</scope>
    <source>
        <strain evidence="2 3">YC6267</strain>
    </source>
</reference>
<dbReference type="AlphaFoldDB" id="A0A091ATC6"/>
<keyword evidence="3" id="KW-1185">Reference proteome</keyword>
<dbReference type="PATRIC" id="fig|1121015.4.peg.2337"/>
<name>A0A091ATC6_9GAMM</name>
<sequence>MTWWIWLIVAAVMAMSCAFFVMLSLSSLSAYGANYHSFTPRQRFMGKALYLGSFAAAIASALAGALAVFLMLRPLWS</sequence>
<feature type="transmembrane region" description="Helical" evidence="1">
    <location>
        <begin position="6"/>
        <end position="28"/>
    </location>
</feature>
<comment type="caution">
    <text evidence="2">The sequence shown here is derived from an EMBL/GenBank/DDBJ whole genome shotgun (WGS) entry which is preliminary data.</text>
</comment>
<accession>A0A091ATC6</accession>
<evidence type="ECO:0000256" key="1">
    <source>
        <dbReference type="SAM" id="Phobius"/>
    </source>
</evidence>
<evidence type="ECO:0000313" key="2">
    <source>
        <dbReference type="EMBL" id="KFN42264.1"/>
    </source>
</evidence>
<dbReference type="Proteomes" id="UP000029385">
    <property type="component" value="Unassembled WGS sequence"/>
</dbReference>
<keyword evidence="1" id="KW-0812">Transmembrane</keyword>
<keyword evidence="1" id="KW-1133">Transmembrane helix</keyword>